<proteinExistence type="predicted"/>
<keyword evidence="4" id="KW-1185">Reference proteome</keyword>
<dbReference type="InterPro" id="IPR005142">
    <property type="entry name" value="eRF1_3"/>
</dbReference>
<evidence type="ECO:0000313" key="3">
    <source>
        <dbReference type="EMBL" id="KXB01913.1"/>
    </source>
</evidence>
<feature type="domain" description="eRF1" evidence="1">
    <location>
        <begin position="3"/>
        <end position="119"/>
    </location>
</feature>
<dbReference type="Gene3D" id="3.30.1330.30">
    <property type="match status" value="1"/>
</dbReference>
<dbReference type="Proteomes" id="UP000070565">
    <property type="component" value="Unassembled WGS sequence"/>
</dbReference>
<dbReference type="Pfam" id="PF03465">
    <property type="entry name" value="eRF1_3"/>
    <property type="match status" value="1"/>
</dbReference>
<gene>
    <name evidence="3" type="ORF">AKJ45_03855</name>
</gene>
<evidence type="ECO:0000313" key="4">
    <source>
        <dbReference type="Proteomes" id="UP000070565"/>
    </source>
</evidence>
<comment type="caution">
    <text evidence="3">The sequence shown here is derived from an EMBL/GenBank/DDBJ whole genome shotgun (WGS) entry which is preliminary data.</text>
</comment>
<accession>A0A133V654</accession>
<dbReference type="AlphaFoldDB" id="A0A133V654"/>
<dbReference type="SUPFAM" id="SSF55315">
    <property type="entry name" value="L30e-like"/>
    <property type="match status" value="1"/>
</dbReference>
<dbReference type="NCBIfam" id="TIGR00111">
    <property type="entry name" value="pelota"/>
    <property type="match status" value="1"/>
</dbReference>
<dbReference type="EMBL" id="LHXZ01000080">
    <property type="protein sequence ID" value="KXB01913.1"/>
    <property type="molecule type" value="Genomic_DNA"/>
</dbReference>
<evidence type="ECO:0000259" key="2">
    <source>
        <dbReference type="Pfam" id="PF03465"/>
    </source>
</evidence>
<sequence length="217" mass="24058">LAVNDESATFGLVRQYGLEKMGRIDSTASGKLYESDRKSERSRFYQKICSMMKDYMEIKNIKAAIIAGPGFPKKELYSRLKEKFPDIASRTHLGTTSTGGEAGLNEIVRRGIVKRVLKDDRISFETGLIEKMMKGITKEGLATYGFEDVKSALNQGAVEMLLVADDLLRKNRKKVEPLLDLARNTGGRAVIVSTEHEAGKQLSRLGGLGALLRFRPS</sequence>
<dbReference type="InterPro" id="IPR029064">
    <property type="entry name" value="Ribosomal_eL30-like_sf"/>
</dbReference>
<evidence type="ECO:0000259" key="1">
    <source>
        <dbReference type="Pfam" id="PF03464"/>
    </source>
</evidence>
<dbReference type="InterPro" id="IPR004405">
    <property type="entry name" value="TF_pelota"/>
</dbReference>
<feature type="domain" description="eRF1" evidence="2">
    <location>
        <begin position="125"/>
        <end position="215"/>
    </location>
</feature>
<evidence type="ECO:0008006" key="5">
    <source>
        <dbReference type="Google" id="ProtNLM"/>
    </source>
</evidence>
<name>A0A133V654_9EURY</name>
<dbReference type="GO" id="GO:0070481">
    <property type="term" value="P:nuclear-transcribed mRNA catabolic process, non-stop decay"/>
    <property type="evidence" value="ECO:0007669"/>
    <property type="project" value="InterPro"/>
</dbReference>
<dbReference type="Pfam" id="PF03464">
    <property type="entry name" value="eRF1_2"/>
    <property type="match status" value="1"/>
</dbReference>
<dbReference type="InterPro" id="IPR042226">
    <property type="entry name" value="eFR1_2_sf"/>
</dbReference>
<dbReference type="GO" id="GO:0070966">
    <property type="term" value="P:nuclear-transcribed mRNA catabolic process, no-go decay"/>
    <property type="evidence" value="ECO:0007669"/>
    <property type="project" value="InterPro"/>
</dbReference>
<feature type="non-terminal residue" evidence="3">
    <location>
        <position position="1"/>
    </location>
</feature>
<dbReference type="GO" id="GO:0071025">
    <property type="term" value="P:RNA surveillance"/>
    <property type="evidence" value="ECO:0007669"/>
    <property type="project" value="InterPro"/>
</dbReference>
<dbReference type="SUPFAM" id="SSF53137">
    <property type="entry name" value="Translational machinery components"/>
    <property type="match status" value="1"/>
</dbReference>
<dbReference type="GO" id="GO:0005737">
    <property type="term" value="C:cytoplasm"/>
    <property type="evidence" value="ECO:0007669"/>
    <property type="project" value="TreeGrafter"/>
</dbReference>
<dbReference type="GO" id="GO:0032790">
    <property type="term" value="P:ribosome disassembly"/>
    <property type="evidence" value="ECO:0007669"/>
    <property type="project" value="TreeGrafter"/>
</dbReference>
<organism evidence="3 4">
    <name type="scientific">candidate division MSBL1 archaeon SCGC-AAA261F19</name>
    <dbReference type="NCBI Taxonomy" id="1698275"/>
    <lineage>
        <taxon>Archaea</taxon>
        <taxon>Methanobacteriati</taxon>
        <taxon>Methanobacteriota</taxon>
        <taxon>candidate division MSBL1</taxon>
    </lineage>
</organism>
<reference evidence="3 4" key="1">
    <citation type="journal article" date="2016" name="Sci. Rep.">
        <title>Metabolic traits of an uncultured archaeal lineage -MSBL1- from brine pools of the Red Sea.</title>
        <authorList>
            <person name="Mwirichia R."/>
            <person name="Alam I."/>
            <person name="Rashid M."/>
            <person name="Vinu M."/>
            <person name="Ba-Alawi W."/>
            <person name="Anthony Kamau A."/>
            <person name="Kamanda Ngugi D."/>
            <person name="Goker M."/>
            <person name="Klenk H.P."/>
            <person name="Bajic V."/>
            <person name="Stingl U."/>
        </authorList>
    </citation>
    <scope>NUCLEOTIDE SEQUENCE [LARGE SCALE GENOMIC DNA]</scope>
    <source>
        <strain evidence="3">SCGC-AAA261F19</strain>
    </source>
</reference>
<dbReference type="PANTHER" id="PTHR10853">
    <property type="entry name" value="PELOTA"/>
    <property type="match status" value="1"/>
</dbReference>
<dbReference type="Gene3D" id="3.30.420.60">
    <property type="entry name" value="eRF1 domain 2"/>
    <property type="match status" value="1"/>
</dbReference>
<dbReference type="InterPro" id="IPR005141">
    <property type="entry name" value="eRF1_2"/>
</dbReference>
<dbReference type="PANTHER" id="PTHR10853:SF0">
    <property type="entry name" value="PROTEIN PELOTA HOMOLOG"/>
    <property type="match status" value="1"/>
</dbReference>
<dbReference type="GO" id="GO:0070651">
    <property type="term" value="P:nonfunctional rRNA decay"/>
    <property type="evidence" value="ECO:0007669"/>
    <property type="project" value="TreeGrafter"/>
</dbReference>
<protein>
    <recommendedName>
        <fullName evidence="5">eRF1 domain-containing protein</fullName>
    </recommendedName>
</protein>